<dbReference type="InterPro" id="IPR006258">
    <property type="entry name" value="Lipoamide_DH"/>
</dbReference>
<dbReference type="GO" id="GO:0005737">
    <property type="term" value="C:cytoplasm"/>
    <property type="evidence" value="ECO:0007669"/>
    <property type="project" value="UniProtKB-SubCell"/>
</dbReference>
<dbReference type="PRINTS" id="PR00368">
    <property type="entry name" value="FADPNR"/>
</dbReference>
<dbReference type="NCBIfam" id="TIGR01350">
    <property type="entry name" value="lipoamide_DH"/>
    <property type="match status" value="1"/>
</dbReference>
<evidence type="ECO:0000256" key="7">
    <source>
        <dbReference type="RuleBase" id="RU003692"/>
    </source>
</evidence>
<dbReference type="Pfam" id="PF02852">
    <property type="entry name" value="Pyr_redox_dim"/>
    <property type="match status" value="1"/>
</dbReference>
<evidence type="ECO:0000259" key="9">
    <source>
        <dbReference type="Pfam" id="PF07992"/>
    </source>
</evidence>
<evidence type="ECO:0000259" key="8">
    <source>
        <dbReference type="Pfam" id="PF02852"/>
    </source>
</evidence>
<comment type="similarity">
    <text evidence="2 7">Belongs to the class-I pyridine nucleotide-disulfide oxidoreductase family.</text>
</comment>
<dbReference type="GeneID" id="41331285"/>
<dbReference type="EC" id="1.8.1.4" evidence="7"/>
<dbReference type="SUPFAM" id="SSF55424">
    <property type="entry name" value="FAD/NAD-linked reductases, dimerisation (C-terminal) domain"/>
    <property type="match status" value="1"/>
</dbReference>
<gene>
    <name evidence="10" type="primary">lpdA</name>
    <name evidence="10" type="ORF">DSAG12_03318</name>
</gene>
<dbReference type="InterPro" id="IPR023753">
    <property type="entry name" value="FAD/NAD-binding_dom"/>
</dbReference>
<dbReference type="EMBL" id="CP042905">
    <property type="protein sequence ID" value="QEE17481.1"/>
    <property type="molecule type" value="Genomic_DNA"/>
</dbReference>
<dbReference type="PRINTS" id="PR00411">
    <property type="entry name" value="PNDRDTASEI"/>
</dbReference>
<comment type="catalytic activity">
    <reaction evidence="7">
        <text>N(6)-[(R)-dihydrolipoyl]-L-lysyl-[protein] + NAD(+) = N(6)-[(R)-lipoyl]-L-lysyl-[protein] + NADH + H(+)</text>
        <dbReference type="Rhea" id="RHEA:15045"/>
        <dbReference type="Rhea" id="RHEA-COMP:10474"/>
        <dbReference type="Rhea" id="RHEA-COMP:10475"/>
        <dbReference type="ChEBI" id="CHEBI:15378"/>
        <dbReference type="ChEBI" id="CHEBI:57540"/>
        <dbReference type="ChEBI" id="CHEBI:57945"/>
        <dbReference type="ChEBI" id="CHEBI:83099"/>
        <dbReference type="ChEBI" id="CHEBI:83100"/>
        <dbReference type="EC" id="1.8.1.4"/>
    </reaction>
</comment>
<dbReference type="GO" id="GO:0050660">
    <property type="term" value="F:flavin adenine dinucleotide binding"/>
    <property type="evidence" value="ECO:0007669"/>
    <property type="project" value="InterPro"/>
</dbReference>
<sequence length="499" mass="54162">MSSDILYDLIFIGSGPGGYHGAIRASSYGAKVALIEKYERFGGTCSNWGCIPTKALYSSARLIAEIKKKSKKFGININGGMTLDFSKVVEHKNNVVKELTSGIAQLLKMKKVAIFNGFGSLLKGDIYNNFEVLVKNGETETIIKGKRVILATGSAPADIPVFNIDHKQILNSDDILDYKRGLTEAPKSLIIIGGGVIGCEFANIFAEFGTKVTILEYLPRILATEEKIIVKQLKKEFNHLGIEICEGKNVLSVKSDGVEVTAVTCDATIPRDQLKDAETQIFKAEKCLVSIGRIKVSEGLGLEKFNINLLRGAIPVNRETMETPFTGIYAIGDCTGLLMLAHFASHQADIAVINSLSSIGGFEDVFPQKVDFSTVPATIFTHPNIGSVGLRHKEAKEKYGELLVGRFSYASSGKAKCMDEEDGMLMVIVNKWTDKIVGASCIGEAAPELISEISVAMRLGITAHQLTSVIHSHPTLSEIVLEAVEDVHGMAIHKAGRRR</sequence>
<evidence type="ECO:0000313" key="11">
    <source>
        <dbReference type="Proteomes" id="UP000321408"/>
    </source>
</evidence>
<organism evidence="10 11">
    <name type="scientific">Promethearchaeum syntrophicum</name>
    <dbReference type="NCBI Taxonomy" id="2594042"/>
    <lineage>
        <taxon>Archaea</taxon>
        <taxon>Promethearchaeati</taxon>
        <taxon>Promethearchaeota</taxon>
        <taxon>Promethearchaeia</taxon>
        <taxon>Promethearchaeales</taxon>
        <taxon>Promethearchaeaceae</taxon>
        <taxon>Promethearchaeum</taxon>
    </lineage>
</organism>
<dbReference type="FunFam" id="3.30.390.30:FF:000001">
    <property type="entry name" value="Dihydrolipoyl dehydrogenase"/>
    <property type="match status" value="1"/>
</dbReference>
<keyword evidence="3 7" id="KW-0285">Flavoprotein</keyword>
<dbReference type="InterPro" id="IPR001100">
    <property type="entry name" value="Pyr_nuc-diS_OxRdtase"/>
</dbReference>
<evidence type="ECO:0000256" key="6">
    <source>
        <dbReference type="ARBA" id="ARBA00023027"/>
    </source>
</evidence>
<dbReference type="PANTHER" id="PTHR22912:SF217">
    <property type="entry name" value="DIHYDROLIPOYL DEHYDROGENASE"/>
    <property type="match status" value="1"/>
</dbReference>
<dbReference type="SUPFAM" id="SSF51905">
    <property type="entry name" value="FAD/NAD(P)-binding domain"/>
    <property type="match status" value="1"/>
</dbReference>
<keyword evidence="11" id="KW-1185">Reference proteome</keyword>
<comment type="miscellaneous">
    <text evidence="7">The active site is a redox-active disulfide bond.</text>
</comment>
<dbReference type="KEGG" id="psyt:DSAG12_03318"/>
<dbReference type="Gene3D" id="3.50.50.60">
    <property type="entry name" value="FAD/NAD(P)-binding domain"/>
    <property type="match status" value="2"/>
</dbReference>
<keyword evidence="6 7" id="KW-0520">NAD</keyword>
<dbReference type="OrthoDB" id="27922at2157"/>
<feature type="domain" description="FAD/NAD(P)-binding" evidence="9">
    <location>
        <begin position="7"/>
        <end position="348"/>
    </location>
</feature>
<evidence type="ECO:0000256" key="4">
    <source>
        <dbReference type="ARBA" id="ARBA00022827"/>
    </source>
</evidence>
<evidence type="ECO:0000256" key="2">
    <source>
        <dbReference type="ARBA" id="ARBA00007532"/>
    </source>
</evidence>
<reference evidence="10 11" key="1">
    <citation type="journal article" date="2020" name="Nature">
        <title>Isolation of an archaeon at the prokaryote-eukaryote interface.</title>
        <authorList>
            <person name="Imachi H."/>
            <person name="Nobu M.K."/>
            <person name="Nakahara N."/>
            <person name="Morono Y."/>
            <person name="Ogawara M."/>
            <person name="Takaki Y."/>
            <person name="Takano Y."/>
            <person name="Uematsu K."/>
            <person name="Ikuta T."/>
            <person name="Ito M."/>
            <person name="Matsui Y."/>
            <person name="Miyazaki M."/>
            <person name="Murata K."/>
            <person name="Saito Y."/>
            <person name="Sakai S."/>
            <person name="Song C."/>
            <person name="Tasumi E."/>
            <person name="Yamanaka Y."/>
            <person name="Yamaguchi T."/>
            <person name="Kamagata Y."/>
            <person name="Tamaki H."/>
            <person name="Takai K."/>
        </authorList>
    </citation>
    <scope>NUCLEOTIDE SEQUENCE [LARGE SCALE GENOMIC DNA]</scope>
    <source>
        <strain evidence="10 11">MK-D1</strain>
    </source>
</reference>
<keyword evidence="5 7" id="KW-0560">Oxidoreductase</keyword>
<dbReference type="GO" id="GO:0004148">
    <property type="term" value="F:dihydrolipoyl dehydrogenase (NADH) activity"/>
    <property type="evidence" value="ECO:0007669"/>
    <property type="project" value="UniProtKB-EC"/>
</dbReference>
<dbReference type="AlphaFoldDB" id="A0A5B9DEQ0"/>
<dbReference type="InterPro" id="IPR050151">
    <property type="entry name" value="Class-I_Pyr_Nuc-Dis_Oxidored"/>
</dbReference>
<evidence type="ECO:0000256" key="3">
    <source>
        <dbReference type="ARBA" id="ARBA00022630"/>
    </source>
</evidence>
<evidence type="ECO:0000256" key="1">
    <source>
        <dbReference type="ARBA" id="ARBA00004496"/>
    </source>
</evidence>
<dbReference type="InterPro" id="IPR036188">
    <property type="entry name" value="FAD/NAD-bd_sf"/>
</dbReference>
<name>A0A5B9DEQ0_9ARCH</name>
<feature type="domain" description="Pyridine nucleotide-disulphide oxidoreductase dimerisation" evidence="8">
    <location>
        <begin position="375"/>
        <end position="483"/>
    </location>
</feature>
<dbReference type="RefSeq" id="WP_147664373.1">
    <property type="nucleotide sequence ID" value="NZ_CP042905.2"/>
</dbReference>
<dbReference type="GO" id="GO:0006103">
    <property type="term" value="P:2-oxoglutarate metabolic process"/>
    <property type="evidence" value="ECO:0007669"/>
    <property type="project" value="TreeGrafter"/>
</dbReference>
<evidence type="ECO:0000313" key="10">
    <source>
        <dbReference type="EMBL" id="QEE17481.1"/>
    </source>
</evidence>
<accession>A0A5B9DEQ0</accession>
<comment type="cofactor">
    <cofactor evidence="7">
        <name>FAD</name>
        <dbReference type="ChEBI" id="CHEBI:57692"/>
    </cofactor>
    <text evidence="7">Binds 1 FAD per subunit.</text>
</comment>
<proteinExistence type="inferred from homology"/>
<reference evidence="10 11" key="2">
    <citation type="journal article" date="2024" name="Int. J. Syst. Evol. Microbiol.">
        <title>Promethearchaeum syntrophicum gen. nov., sp. nov., an anaerobic, obligately syntrophic archaeon, the first isolate of the lineage 'Asgard' archaea, and proposal of the new archaeal phylum Promethearchaeota phyl. nov. and kingdom Promethearchaeati regn. nov.</title>
        <authorList>
            <person name="Imachi H."/>
            <person name="Nobu M.K."/>
            <person name="Kato S."/>
            <person name="Takaki Y."/>
            <person name="Miyazaki M."/>
            <person name="Miyata M."/>
            <person name="Ogawara M."/>
            <person name="Saito Y."/>
            <person name="Sakai S."/>
            <person name="Tahara Y.O."/>
            <person name="Takano Y."/>
            <person name="Tasumi E."/>
            <person name="Uematsu K."/>
            <person name="Yoshimura T."/>
            <person name="Itoh T."/>
            <person name="Ohkuma M."/>
            <person name="Takai K."/>
        </authorList>
    </citation>
    <scope>NUCLEOTIDE SEQUENCE [LARGE SCALE GENOMIC DNA]</scope>
    <source>
        <strain evidence="10 11">MK-D1</strain>
    </source>
</reference>
<dbReference type="InterPro" id="IPR016156">
    <property type="entry name" value="FAD/NAD-linked_Rdtase_dimer_sf"/>
</dbReference>
<dbReference type="PANTHER" id="PTHR22912">
    <property type="entry name" value="DISULFIDE OXIDOREDUCTASE"/>
    <property type="match status" value="1"/>
</dbReference>
<keyword evidence="7" id="KW-0676">Redox-active center</keyword>
<protein>
    <recommendedName>
        <fullName evidence="7">Dihydrolipoyl dehydrogenase</fullName>
        <ecNumber evidence="7">1.8.1.4</ecNumber>
    </recommendedName>
</protein>
<keyword evidence="4 7" id="KW-0274">FAD</keyword>
<evidence type="ECO:0000256" key="5">
    <source>
        <dbReference type="ARBA" id="ARBA00023002"/>
    </source>
</evidence>
<dbReference type="PIRSF" id="PIRSF000350">
    <property type="entry name" value="Mercury_reductase_MerA"/>
    <property type="match status" value="1"/>
</dbReference>
<dbReference type="Pfam" id="PF07992">
    <property type="entry name" value="Pyr_redox_2"/>
    <property type="match status" value="1"/>
</dbReference>
<comment type="subcellular location">
    <subcellularLocation>
        <location evidence="1">Cytoplasm</location>
    </subcellularLocation>
</comment>
<dbReference type="InterPro" id="IPR004099">
    <property type="entry name" value="Pyr_nucl-diS_OxRdtase_dimer"/>
</dbReference>
<dbReference type="Gene3D" id="3.30.390.30">
    <property type="match status" value="1"/>
</dbReference>
<dbReference type="Proteomes" id="UP000321408">
    <property type="component" value="Chromosome"/>
</dbReference>